<proteinExistence type="predicted"/>
<name>A0A0A8ZPR9_ARUDO</name>
<dbReference type="EMBL" id="GBRH01257099">
    <property type="protein sequence ID" value="JAD40796.1"/>
    <property type="molecule type" value="Transcribed_RNA"/>
</dbReference>
<evidence type="ECO:0000313" key="1">
    <source>
        <dbReference type="EMBL" id="JAD40796.1"/>
    </source>
</evidence>
<reference evidence="1" key="2">
    <citation type="journal article" date="2015" name="Data Brief">
        <title>Shoot transcriptome of the giant reed, Arundo donax.</title>
        <authorList>
            <person name="Barrero R.A."/>
            <person name="Guerrero F.D."/>
            <person name="Moolhuijzen P."/>
            <person name="Goolsby J.A."/>
            <person name="Tidwell J."/>
            <person name="Bellgard S.E."/>
            <person name="Bellgard M.I."/>
        </authorList>
    </citation>
    <scope>NUCLEOTIDE SEQUENCE</scope>
    <source>
        <tissue evidence="1">Shoot tissue taken approximately 20 cm above the soil surface</tissue>
    </source>
</reference>
<sequence length="12" mass="1528">MNLVLLLRLAWW</sequence>
<organism evidence="1">
    <name type="scientific">Arundo donax</name>
    <name type="common">Giant reed</name>
    <name type="synonym">Donax arundinaceus</name>
    <dbReference type="NCBI Taxonomy" id="35708"/>
    <lineage>
        <taxon>Eukaryota</taxon>
        <taxon>Viridiplantae</taxon>
        <taxon>Streptophyta</taxon>
        <taxon>Embryophyta</taxon>
        <taxon>Tracheophyta</taxon>
        <taxon>Spermatophyta</taxon>
        <taxon>Magnoliopsida</taxon>
        <taxon>Liliopsida</taxon>
        <taxon>Poales</taxon>
        <taxon>Poaceae</taxon>
        <taxon>PACMAD clade</taxon>
        <taxon>Arundinoideae</taxon>
        <taxon>Arundineae</taxon>
        <taxon>Arundo</taxon>
    </lineage>
</organism>
<accession>A0A0A8ZPR9</accession>
<reference evidence="1" key="1">
    <citation type="submission" date="2014-09" db="EMBL/GenBank/DDBJ databases">
        <authorList>
            <person name="Magalhaes I.L.F."/>
            <person name="Oliveira U."/>
            <person name="Santos F.R."/>
            <person name="Vidigal T.H.D.A."/>
            <person name="Brescovit A.D."/>
            <person name="Santos A.J."/>
        </authorList>
    </citation>
    <scope>NUCLEOTIDE SEQUENCE</scope>
    <source>
        <tissue evidence="1">Shoot tissue taken approximately 20 cm above the soil surface</tissue>
    </source>
</reference>
<protein>
    <submittedName>
        <fullName evidence="1">Uncharacterized protein</fullName>
    </submittedName>
</protein>